<dbReference type="Proteomes" id="UP000239800">
    <property type="component" value="Unassembled WGS sequence"/>
</dbReference>
<sequence>MVVLFLLCTSLIFAQNKYKESFKVGKDALVSVNTSHTDVIIETWNKDVVEVEALVEGEDLTADEKKEIFDNWTFDVLGNSKKVIVTSNEGSLWGGFENLRALEGLAELESLKNLADMPTMEGFEMNMDNFSFQFDVPDIPETDDFPNWPFTDDQPSVVSSGKGSKVNVSKHNGMKFDRSEYEKNKQAYVNKLNKKYKSNASVGEVDKWLGEVDKWAEEFEKVMEEWGENFSYSFENNFGPEFEEKMEKWAEEYSEQWEAWGEEFGEKLSKDMEKWGEEFGKDMEEWAEDFAKDAEKWAEKYEDNGNVKVIISDDDDDESIFIDKKKVKKTIIIRMPKGTRTDINVRHGEVKMADATNLRATLNYSTLTANSIDGGSTLINASYAPVYVNNWKEGSLKINYVEDCKLNTVGSIDLDAVSSDVNIFNMSKGGRLSGSFGNLFIKNIDNSFDRLNIILENTDATIKLPQSAFVLDYDGKRSRVEIPDNMKVSKTSSGDRTLIEGYKGSSSANSKLSITALYSKVYMQ</sequence>
<reference evidence="1 2" key="1">
    <citation type="submission" date="2016-11" db="EMBL/GenBank/DDBJ databases">
        <title>Trade-off between light-utilization and light-protection in marine flavobacteria.</title>
        <authorList>
            <person name="Kumagai Y."/>
        </authorList>
    </citation>
    <scope>NUCLEOTIDE SEQUENCE [LARGE SCALE GENOMIC DNA]</scope>
    <source>
        <strain evidence="1 2">NBRC 107741</strain>
    </source>
</reference>
<organism evidence="1 2">
    <name type="scientific">Aureitalea marina</name>
    <dbReference type="NCBI Taxonomy" id="930804"/>
    <lineage>
        <taxon>Bacteria</taxon>
        <taxon>Pseudomonadati</taxon>
        <taxon>Bacteroidota</taxon>
        <taxon>Flavobacteriia</taxon>
        <taxon>Flavobacteriales</taxon>
        <taxon>Flavobacteriaceae</taxon>
        <taxon>Aureitalea</taxon>
    </lineage>
</organism>
<accession>A0A2S7KMM1</accession>
<dbReference type="AlphaFoldDB" id="A0A2S7KMM1"/>
<protein>
    <recommendedName>
        <fullName evidence="3">Adhesin domain-containing protein</fullName>
    </recommendedName>
</protein>
<dbReference type="SUPFAM" id="SSF58113">
    <property type="entry name" value="Apolipoprotein A-I"/>
    <property type="match status" value="1"/>
</dbReference>
<evidence type="ECO:0000313" key="1">
    <source>
        <dbReference type="EMBL" id="PQB03852.1"/>
    </source>
</evidence>
<proteinExistence type="predicted"/>
<keyword evidence="2" id="KW-1185">Reference proteome</keyword>
<name>A0A2S7KMM1_9FLAO</name>
<gene>
    <name evidence="1" type="ORF">BST85_02235</name>
</gene>
<dbReference type="EMBL" id="MQUB01000001">
    <property type="protein sequence ID" value="PQB03852.1"/>
    <property type="molecule type" value="Genomic_DNA"/>
</dbReference>
<comment type="caution">
    <text evidence="1">The sequence shown here is derived from an EMBL/GenBank/DDBJ whole genome shotgun (WGS) entry which is preliminary data.</text>
</comment>
<evidence type="ECO:0008006" key="3">
    <source>
        <dbReference type="Google" id="ProtNLM"/>
    </source>
</evidence>
<evidence type="ECO:0000313" key="2">
    <source>
        <dbReference type="Proteomes" id="UP000239800"/>
    </source>
</evidence>
<dbReference type="Gene3D" id="1.20.120.20">
    <property type="entry name" value="Apolipoprotein"/>
    <property type="match status" value="1"/>
</dbReference>